<accession>A0A5J5BGR5</accession>
<dbReference type="AlphaFoldDB" id="A0A5J5BGR5"/>
<name>A0A5J5BGR5_9ASTE</name>
<evidence type="ECO:0000313" key="1">
    <source>
        <dbReference type="EMBL" id="KAA8540937.1"/>
    </source>
</evidence>
<protein>
    <submittedName>
        <fullName evidence="1">Uncharacterized protein</fullName>
    </submittedName>
</protein>
<dbReference type="Proteomes" id="UP000325577">
    <property type="component" value="Linkage Group LG13"/>
</dbReference>
<reference evidence="1 2" key="1">
    <citation type="submission" date="2019-09" db="EMBL/GenBank/DDBJ databases">
        <title>A chromosome-level genome assembly of the Chinese tupelo Nyssa sinensis.</title>
        <authorList>
            <person name="Yang X."/>
            <person name="Kang M."/>
            <person name="Yang Y."/>
            <person name="Xiong H."/>
            <person name="Wang M."/>
            <person name="Zhang Z."/>
            <person name="Wang Z."/>
            <person name="Wu H."/>
            <person name="Ma T."/>
            <person name="Liu J."/>
            <person name="Xi Z."/>
        </authorList>
    </citation>
    <scope>NUCLEOTIDE SEQUENCE [LARGE SCALE GENOMIC DNA]</scope>
    <source>
        <strain evidence="1">J267</strain>
        <tissue evidence="1">Leaf</tissue>
    </source>
</reference>
<organism evidence="1 2">
    <name type="scientific">Nyssa sinensis</name>
    <dbReference type="NCBI Taxonomy" id="561372"/>
    <lineage>
        <taxon>Eukaryota</taxon>
        <taxon>Viridiplantae</taxon>
        <taxon>Streptophyta</taxon>
        <taxon>Embryophyta</taxon>
        <taxon>Tracheophyta</taxon>
        <taxon>Spermatophyta</taxon>
        <taxon>Magnoliopsida</taxon>
        <taxon>eudicotyledons</taxon>
        <taxon>Gunneridae</taxon>
        <taxon>Pentapetalae</taxon>
        <taxon>asterids</taxon>
        <taxon>Cornales</taxon>
        <taxon>Nyssaceae</taxon>
        <taxon>Nyssa</taxon>
    </lineage>
</organism>
<evidence type="ECO:0000313" key="2">
    <source>
        <dbReference type="Proteomes" id="UP000325577"/>
    </source>
</evidence>
<sequence>MEVIEEGVEVEVESAEVENNADRRSKWKTLRILTRCSSSQRDGGELHRISLICKLSYGMVDLGFGRIAFVREWGSGCCDFRREKIGNEREVWAPAKAPEADLGLDASRGFRSVTKHH</sequence>
<proteinExistence type="predicted"/>
<dbReference type="EMBL" id="CM018036">
    <property type="protein sequence ID" value="KAA8540937.1"/>
    <property type="molecule type" value="Genomic_DNA"/>
</dbReference>
<gene>
    <name evidence="1" type="ORF">F0562_024925</name>
</gene>
<keyword evidence="2" id="KW-1185">Reference proteome</keyword>